<feature type="compositionally biased region" description="Polar residues" evidence="8">
    <location>
        <begin position="387"/>
        <end position="396"/>
    </location>
</feature>
<evidence type="ECO:0000256" key="5">
    <source>
        <dbReference type="ARBA" id="ARBA00022912"/>
    </source>
</evidence>
<dbReference type="FunFam" id="3.40.250.10:FF:000036">
    <property type="entry name" value="M-phase inducer phosphatase"/>
    <property type="match status" value="1"/>
</dbReference>
<feature type="region of interest" description="Disordered" evidence="8">
    <location>
        <begin position="213"/>
        <end position="235"/>
    </location>
</feature>
<evidence type="ECO:0000313" key="10">
    <source>
        <dbReference type="EMBL" id="KOC59140.1"/>
    </source>
</evidence>
<feature type="region of interest" description="Disordered" evidence="8">
    <location>
        <begin position="386"/>
        <end position="406"/>
    </location>
</feature>
<feature type="domain" description="Rhodanese" evidence="9">
    <location>
        <begin position="613"/>
        <end position="727"/>
    </location>
</feature>
<dbReference type="Proteomes" id="UP000053825">
    <property type="component" value="Unassembled WGS sequence"/>
</dbReference>
<dbReference type="Pfam" id="PF00581">
    <property type="entry name" value="Rhodanese"/>
    <property type="match status" value="1"/>
</dbReference>
<feature type="compositionally biased region" description="Basic and acidic residues" evidence="8">
    <location>
        <begin position="60"/>
        <end position="69"/>
    </location>
</feature>
<feature type="compositionally biased region" description="Polar residues" evidence="8">
    <location>
        <begin position="48"/>
        <end position="59"/>
    </location>
</feature>
<dbReference type="InterPro" id="IPR001763">
    <property type="entry name" value="Rhodanese-like_dom"/>
</dbReference>
<dbReference type="SMART" id="SM00450">
    <property type="entry name" value="RHOD"/>
    <property type="match status" value="1"/>
</dbReference>
<dbReference type="GO" id="GO:0010256">
    <property type="term" value="P:endomembrane system organization"/>
    <property type="evidence" value="ECO:0007669"/>
    <property type="project" value="UniProtKB-ARBA"/>
</dbReference>
<evidence type="ECO:0000256" key="4">
    <source>
        <dbReference type="ARBA" id="ARBA00022801"/>
    </source>
</evidence>
<comment type="similarity">
    <text evidence="1">Belongs to the MPI phosphatase family.</text>
</comment>
<keyword evidence="4" id="KW-0378">Hydrolase</keyword>
<dbReference type="InterPro" id="IPR000751">
    <property type="entry name" value="MPI_Phosphatase"/>
</dbReference>
<accession>A0A0L7QKP9</accession>
<proteinExistence type="inferred from homology"/>
<keyword evidence="5" id="KW-0904">Protein phosphatase</keyword>
<evidence type="ECO:0000256" key="3">
    <source>
        <dbReference type="ARBA" id="ARBA00022618"/>
    </source>
</evidence>
<dbReference type="OrthoDB" id="26523at2759"/>
<dbReference type="STRING" id="597456.A0A0L7QKP9"/>
<dbReference type="GO" id="GO:0010971">
    <property type="term" value="P:positive regulation of G2/M transition of mitotic cell cycle"/>
    <property type="evidence" value="ECO:0007669"/>
    <property type="project" value="TreeGrafter"/>
</dbReference>
<keyword evidence="11" id="KW-1185">Reference proteome</keyword>
<dbReference type="GO" id="GO:0009794">
    <property type="term" value="P:regulation of mitotic cell cycle, embryonic"/>
    <property type="evidence" value="ECO:0007669"/>
    <property type="project" value="UniProtKB-ARBA"/>
</dbReference>
<dbReference type="GO" id="GO:0005737">
    <property type="term" value="C:cytoplasm"/>
    <property type="evidence" value="ECO:0007669"/>
    <property type="project" value="TreeGrafter"/>
</dbReference>
<evidence type="ECO:0000256" key="1">
    <source>
        <dbReference type="ARBA" id="ARBA00011065"/>
    </source>
</evidence>
<keyword evidence="3" id="KW-0132">Cell division</keyword>
<dbReference type="PROSITE" id="PS50206">
    <property type="entry name" value="RHODANESE_3"/>
    <property type="match status" value="1"/>
</dbReference>
<dbReference type="InterPro" id="IPR036873">
    <property type="entry name" value="Rhodanese-like_dom_sf"/>
</dbReference>
<dbReference type="GO" id="GO:0005634">
    <property type="term" value="C:nucleus"/>
    <property type="evidence" value="ECO:0007669"/>
    <property type="project" value="TreeGrafter"/>
</dbReference>
<dbReference type="GO" id="GO:0004725">
    <property type="term" value="F:protein tyrosine phosphatase activity"/>
    <property type="evidence" value="ECO:0007669"/>
    <property type="project" value="UniProtKB-EC"/>
</dbReference>
<gene>
    <name evidence="10" type="ORF">WH47_11216</name>
</gene>
<feature type="region of interest" description="Disordered" evidence="8">
    <location>
        <begin position="48"/>
        <end position="80"/>
    </location>
</feature>
<keyword evidence="6" id="KW-0131">Cell cycle</keyword>
<dbReference type="GO" id="GO:0051301">
    <property type="term" value="P:cell division"/>
    <property type="evidence" value="ECO:0007669"/>
    <property type="project" value="UniProtKB-KW"/>
</dbReference>
<dbReference type="AlphaFoldDB" id="A0A0L7QKP9"/>
<comment type="catalytic activity">
    <reaction evidence="7">
        <text>O-phospho-L-tyrosyl-[protein] + H2O = L-tyrosyl-[protein] + phosphate</text>
        <dbReference type="Rhea" id="RHEA:10684"/>
        <dbReference type="Rhea" id="RHEA-COMP:10136"/>
        <dbReference type="Rhea" id="RHEA-COMP:20101"/>
        <dbReference type="ChEBI" id="CHEBI:15377"/>
        <dbReference type="ChEBI" id="CHEBI:43474"/>
        <dbReference type="ChEBI" id="CHEBI:46858"/>
        <dbReference type="ChEBI" id="CHEBI:61978"/>
        <dbReference type="EC" id="3.1.3.48"/>
    </reaction>
</comment>
<dbReference type="GO" id="GO:0000086">
    <property type="term" value="P:G2/M transition of mitotic cell cycle"/>
    <property type="evidence" value="ECO:0007669"/>
    <property type="project" value="TreeGrafter"/>
</dbReference>
<dbReference type="GO" id="GO:0110032">
    <property type="term" value="P:positive regulation of G2/MI transition of meiotic cell cycle"/>
    <property type="evidence" value="ECO:0007669"/>
    <property type="project" value="TreeGrafter"/>
</dbReference>
<evidence type="ECO:0000256" key="8">
    <source>
        <dbReference type="SAM" id="MobiDB-lite"/>
    </source>
</evidence>
<dbReference type="PANTHER" id="PTHR10828">
    <property type="entry name" value="M-PHASE INDUCER PHOSPHATASE DUAL SPECIFICITY PHOSPHATASE CDC25"/>
    <property type="match status" value="1"/>
</dbReference>
<dbReference type="Gene3D" id="3.40.250.10">
    <property type="entry name" value="Rhodanese-like domain"/>
    <property type="match status" value="1"/>
</dbReference>
<dbReference type="PANTHER" id="PTHR10828:SF76">
    <property type="entry name" value="M-PHASE INDUCER PHOSPHATASE"/>
    <property type="match status" value="1"/>
</dbReference>
<dbReference type="EC" id="3.1.3.48" evidence="2"/>
<evidence type="ECO:0000256" key="2">
    <source>
        <dbReference type="ARBA" id="ARBA00013064"/>
    </source>
</evidence>
<dbReference type="CDD" id="cd01530">
    <property type="entry name" value="Cdc25"/>
    <property type="match status" value="1"/>
</dbReference>
<reference evidence="10 11" key="1">
    <citation type="submission" date="2015-07" db="EMBL/GenBank/DDBJ databases">
        <title>The genome of Habropoda laboriosa.</title>
        <authorList>
            <person name="Pan H."/>
            <person name="Kapheim K."/>
        </authorList>
    </citation>
    <scope>NUCLEOTIDE SEQUENCE [LARGE SCALE GENOMIC DNA]</scope>
    <source>
        <strain evidence="10">0110345459</strain>
    </source>
</reference>
<evidence type="ECO:0000313" key="11">
    <source>
        <dbReference type="Proteomes" id="UP000053825"/>
    </source>
</evidence>
<evidence type="ECO:0000256" key="6">
    <source>
        <dbReference type="ARBA" id="ARBA00023306"/>
    </source>
</evidence>
<dbReference type="EMBL" id="KQ414940">
    <property type="protein sequence ID" value="KOC59140.1"/>
    <property type="molecule type" value="Genomic_DNA"/>
</dbReference>
<evidence type="ECO:0000256" key="7">
    <source>
        <dbReference type="ARBA" id="ARBA00051722"/>
    </source>
</evidence>
<name>A0A0L7QKP9_9HYME</name>
<evidence type="ECO:0000259" key="9">
    <source>
        <dbReference type="PROSITE" id="PS50206"/>
    </source>
</evidence>
<sequence length="774" mass="86248">MSGLKRVSILSRIAELDESSPKKCEKEAVTVLVSPISGIVRGLMNSSLSSQNCSKGSNNRRNDSSERGRSSCGNCEGWAAPNTERPTRGGPFPFCKFATKIYRNTFFYCVNGRPTQPQRERKVHTVMYTAYTDYSFIFRLFKNAFKIKSTPENTIKSKPKSRRLLGMASRRFSSPDRVSPSIDKENNSAACSPHGVSPQKIGCAKKFRHPLEDCDPNSQDSGYEASYPEKEEKTARDGFRFAEPLAVAPRRMSIESRSPMESPVRSSPQRTRIARPSLFRSLSSGYESMDDGFNDLIDVENLDDATQLPNGISTLLCGDIVSAIDAGIIEPGIPDACNPSTPEFSRTSCSSGNLRRSVSLQNERVECRKNTSSSSLSKVRSCLFRSPNASSSTTNPGFDDSSPLATTMPVARRRRIAEEIADGKTVISNSSSPLHFPLSIRTFKRPEPPIDESPKLVKRSRKLNTFLDIVRKNDVADITTTTTTTTTAETTTTATTMTTMTTMTTTSPLPMTVFNAKCVRLQRSLSEMATASTIGKATMKMETEAETETEMQSVMETHAHIKSAIYRSTTDADLTGDFSKQCVLPLATGNHEDLKSISADTLASLIRGEFSDVIGSFKIVDCRYPYEFDAGHIEGALNLYSKDLIEHCLLDPLTSTPEIKPDTNAKRNILVFHCEFSWERGPNLSRFLRNLDRQRNKEHYPALHYPELYLLHGGYEQFYREQKGLCSPQGYRPMRHPDHEADLRQFRSKSKSWQGEKSRIGGCTVRTNLKSLGF</sequence>
<dbReference type="SUPFAM" id="SSF52821">
    <property type="entry name" value="Rhodanese/Cell cycle control phosphatase"/>
    <property type="match status" value="1"/>
</dbReference>
<feature type="region of interest" description="Disordered" evidence="8">
    <location>
        <begin position="166"/>
        <end position="198"/>
    </location>
</feature>
<dbReference type="GO" id="GO:0032502">
    <property type="term" value="P:developmental process"/>
    <property type="evidence" value="ECO:0007669"/>
    <property type="project" value="UniProtKB-ARBA"/>
</dbReference>
<protein>
    <recommendedName>
        <fullName evidence="2">protein-tyrosine-phosphatase</fullName>
        <ecNumber evidence="2">3.1.3.48</ecNumber>
    </recommendedName>
</protein>
<dbReference type="PRINTS" id="PR00716">
    <property type="entry name" value="MPIPHPHTASE"/>
</dbReference>
<organism evidence="10 11">
    <name type="scientific">Habropoda laboriosa</name>
    <dbReference type="NCBI Taxonomy" id="597456"/>
    <lineage>
        <taxon>Eukaryota</taxon>
        <taxon>Metazoa</taxon>
        <taxon>Ecdysozoa</taxon>
        <taxon>Arthropoda</taxon>
        <taxon>Hexapoda</taxon>
        <taxon>Insecta</taxon>
        <taxon>Pterygota</taxon>
        <taxon>Neoptera</taxon>
        <taxon>Endopterygota</taxon>
        <taxon>Hymenoptera</taxon>
        <taxon>Apocrita</taxon>
        <taxon>Aculeata</taxon>
        <taxon>Apoidea</taxon>
        <taxon>Anthophila</taxon>
        <taxon>Apidae</taxon>
        <taxon>Habropoda</taxon>
    </lineage>
</organism>